<dbReference type="PANTHER" id="PTHR43236">
    <property type="entry name" value="ANTITOXIN HIGA1"/>
    <property type="match status" value="1"/>
</dbReference>
<accession>A0A172U2A3</accession>
<sequence length="259" mass="29458">MPAATNNPIKAAWHVHDQLGWTQPGDLTLDEIASALGAHLRYTKLEGSEGRILISGNSAIITVNENITNEGKKNFVLAHEIGHYVMHRNVQPLYSDTQQTLSDWFKNGPQELEANAFAAELLMPTGIFTQKVRKKKLSLDLIQEVAAYFQVSMTAAFLKYKELGDYPLMVIFIEDGIIKWKQSSKDFPLQYLPLRSKVPVWTVAGDFFNGKGLEEKPELIDAIEWFPEDSRLRYNNNLKFYEQCFQVSDNGLISCLWTK</sequence>
<proteinExistence type="predicted"/>
<keyword evidence="3" id="KW-1185">Reference proteome</keyword>
<dbReference type="PANTHER" id="PTHR43236:SF2">
    <property type="entry name" value="BLL0069 PROTEIN"/>
    <property type="match status" value="1"/>
</dbReference>
<gene>
    <name evidence="2" type="ORF">SY85_24355</name>
</gene>
<dbReference type="Gene3D" id="1.10.10.2910">
    <property type="match status" value="1"/>
</dbReference>
<dbReference type="Proteomes" id="UP000077177">
    <property type="component" value="Chromosome"/>
</dbReference>
<dbReference type="AlphaFoldDB" id="A0A172U2A3"/>
<evidence type="ECO:0000313" key="2">
    <source>
        <dbReference type="EMBL" id="ANE53137.1"/>
    </source>
</evidence>
<dbReference type="OrthoDB" id="9794834at2"/>
<dbReference type="InterPro" id="IPR052345">
    <property type="entry name" value="Rad_response_metalloprotease"/>
</dbReference>
<evidence type="ECO:0000313" key="3">
    <source>
        <dbReference type="Proteomes" id="UP000077177"/>
    </source>
</evidence>
<reference evidence="2 3" key="2">
    <citation type="journal article" date="2016" name="Int. J. Syst. Evol. Microbiol.">
        <title>Flavisolibacter tropicus sp. nov., isolated from tropical soil.</title>
        <authorList>
            <person name="Lee J.J."/>
            <person name="Kang M.S."/>
            <person name="Kim G.S."/>
            <person name="Lee C.S."/>
            <person name="Lim S."/>
            <person name="Lee J."/>
            <person name="Roh S.H."/>
            <person name="Kang H."/>
            <person name="Ha J.M."/>
            <person name="Bae S."/>
            <person name="Jung H.Y."/>
            <person name="Kim M.K."/>
        </authorList>
    </citation>
    <scope>NUCLEOTIDE SEQUENCE [LARGE SCALE GENOMIC DNA]</scope>
    <source>
        <strain evidence="2 3">LCS9</strain>
    </source>
</reference>
<feature type="domain" description="IrrE N-terminal-like" evidence="1">
    <location>
        <begin position="34"/>
        <end position="156"/>
    </location>
</feature>
<organism evidence="2 3">
    <name type="scientific">Flavisolibacter tropicus</name>
    <dbReference type="NCBI Taxonomy" id="1492898"/>
    <lineage>
        <taxon>Bacteria</taxon>
        <taxon>Pseudomonadati</taxon>
        <taxon>Bacteroidota</taxon>
        <taxon>Chitinophagia</taxon>
        <taxon>Chitinophagales</taxon>
        <taxon>Chitinophagaceae</taxon>
        <taxon>Flavisolibacter</taxon>
    </lineage>
</organism>
<name>A0A172U2A3_9BACT</name>
<dbReference type="KEGG" id="fla:SY85_24355"/>
<dbReference type="RefSeq" id="WP_066408871.1">
    <property type="nucleotide sequence ID" value="NZ_CP011390.1"/>
</dbReference>
<dbReference type="STRING" id="1492898.SY85_24355"/>
<dbReference type="Pfam" id="PF06114">
    <property type="entry name" value="Peptidase_M78"/>
    <property type="match status" value="1"/>
</dbReference>
<reference evidence="3" key="1">
    <citation type="submission" date="2015-01" db="EMBL/GenBank/DDBJ databases">
        <title>Flavisolibacter sp./LCS9/ whole genome sequencing.</title>
        <authorList>
            <person name="Kim M.K."/>
            <person name="Srinivasan S."/>
            <person name="Lee J.-J."/>
        </authorList>
    </citation>
    <scope>NUCLEOTIDE SEQUENCE [LARGE SCALE GENOMIC DNA]</scope>
    <source>
        <strain evidence="3">LCS9</strain>
    </source>
</reference>
<protein>
    <recommendedName>
        <fullName evidence="1">IrrE N-terminal-like domain-containing protein</fullName>
    </recommendedName>
</protein>
<dbReference type="InterPro" id="IPR010359">
    <property type="entry name" value="IrrE_HExxH"/>
</dbReference>
<evidence type="ECO:0000259" key="1">
    <source>
        <dbReference type="Pfam" id="PF06114"/>
    </source>
</evidence>
<dbReference type="EMBL" id="CP011390">
    <property type="protein sequence ID" value="ANE53137.1"/>
    <property type="molecule type" value="Genomic_DNA"/>
</dbReference>